<dbReference type="AlphaFoldDB" id="A0A4Q5HNH9"/>
<sequence length="566" mass="61097">MKKNLFYYLFAVICSVALFTSCSDDDEDTTWQQIPEITNDNVTLKLNNTTLVGATATLDIINGENAKVTLINVIYGHASVPVNVIMEKKNDTSYNFSGTTDLEAARMEVSNSPLKITVSGTVDTTGKMTIDVATSGWAAVSGVYANDSLAITFDGKSHNNGSDYAVTLIAKENGSAATLVFKKIINVALNVEADVTLDNGKISGTVEPKLGYIITINGSVDNNGKLTLNLVSSGYGTIDASYSAKGNAITYNGKELTSGSVSIKVLSEKAAQVTLNGMLVGSRTAVIEEAVITKEEGKEVYALSGEMKNNDYTVVFKGTVGEDRKLTAEVTYKVIGDIVGKWNLMKTSENMAAPIFKFATNKGSVTLPESLLAIIPDDMKPMFPATMKDAQLTQVIQYLLANYAVYLQSIEFAENGRVIATYIDMPKDVNGDGKIDAQDAVDTTPKTFALLQYYMKDGQLYLAFDLSELMSMMPTYESRGWDPSGILTEGIPVNYQIAGNTLSVYLVTDVVVGLAGFANGMLPIIGMMLPEEMKPQFKVIETIFSAIVEGIIPEVKELEVGLMFTK</sequence>
<comment type="caution">
    <text evidence="2">The sequence shown here is derived from an EMBL/GenBank/DDBJ whole genome shotgun (WGS) entry which is preliminary data.</text>
</comment>
<reference evidence="4 5" key="1">
    <citation type="journal article" date="2019" name="Nat. Med.">
        <title>A library of human gut bacterial isolates paired with longitudinal multiomics data enables mechanistic microbiome research.</title>
        <authorList>
            <person name="Poyet M."/>
            <person name="Groussin M."/>
            <person name="Gibbons S.M."/>
            <person name="Avila-Pacheco J."/>
            <person name="Jiang X."/>
            <person name="Kearney S.M."/>
            <person name="Perrotta A.R."/>
            <person name="Berdy B."/>
            <person name="Zhao S."/>
            <person name="Lieberman T.D."/>
            <person name="Swanson P.K."/>
            <person name="Smith M."/>
            <person name="Roesemann S."/>
            <person name="Alexander J.E."/>
            <person name="Rich S.A."/>
            <person name="Livny J."/>
            <person name="Vlamakis H."/>
            <person name="Clish C."/>
            <person name="Bullock K."/>
            <person name="Deik A."/>
            <person name="Scott J."/>
            <person name="Pierce K.A."/>
            <person name="Xavier R.J."/>
            <person name="Alm E.J."/>
        </authorList>
    </citation>
    <scope>NUCLEOTIDE SEQUENCE [LARGE SCALE GENOMIC DNA]</scope>
    <source>
        <strain evidence="2 5">BIOML-A1</strain>
        <strain evidence="3 4">BIOML-A4</strain>
    </source>
</reference>
<evidence type="ECO:0000313" key="3">
    <source>
        <dbReference type="EMBL" id="KAA5403680.1"/>
    </source>
</evidence>
<organism evidence="2 5">
    <name type="scientific">Phocaeicola dorei</name>
    <dbReference type="NCBI Taxonomy" id="357276"/>
    <lineage>
        <taxon>Bacteria</taxon>
        <taxon>Pseudomonadati</taxon>
        <taxon>Bacteroidota</taxon>
        <taxon>Bacteroidia</taxon>
        <taxon>Bacteroidales</taxon>
        <taxon>Bacteroidaceae</taxon>
        <taxon>Phocaeicola</taxon>
    </lineage>
</organism>
<evidence type="ECO:0000256" key="1">
    <source>
        <dbReference type="SAM" id="SignalP"/>
    </source>
</evidence>
<evidence type="ECO:0000313" key="4">
    <source>
        <dbReference type="Proteomes" id="UP000441162"/>
    </source>
</evidence>
<dbReference type="EMBL" id="VVYY01000014">
    <property type="protein sequence ID" value="KAA5395873.1"/>
    <property type="molecule type" value="Genomic_DNA"/>
</dbReference>
<protein>
    <submittedName>
        <fullName evidence="2">DUF4925 domain-containing protein</fullName>
    </submittedName>
</protein>
<dbReference type="Proteomes" id="UP000481616">
    <property type="component" value="Unassembled WGS sequence"/>
</dbReference>
<keyword evidence="1" id="KW-0732">Signal</keyword>
<proteinExistence type="predicted"/>
<evidence type="ECO:0000313" key="2">
    <source>
        <dbReference type="EMBL" id="KAA5395873.1"/>
    </source>
</evidence>
<dbReference type="EMBL" id="VVZA01000013">
    <property type="protein sequence ID" value="KAA5403680.1"/>
    <property type="molecule type" value="Genomic_DNA"/>
</dbReference>
<gene>
    <name evidence="3" type="ORF">F2Y51_15160</name>
    <name evidence="2" type="ORF">F2Y58_15890</name>
</gene>
<feature type="signal peptide" evidence="1">
    <location>
        <begin position="1"/>
        <end position="24"/>
    </location>
</feature>
<dbReference type="Proteomes" id="UP000441162">
    <property type="component" value="Unassembled WGS sequence"/>
</dbReference>
<dbReference type="PROSITE" id="PS51257">
    <property type="entry name" value="PROKAR_LIPOPROTEIN"/>
    <property type="match status" value="1"/>
</dbReference>
<evidence type="ECO:0000313" key="5">
    <source>
        <dbReference type="Proteomes" id="UP000481616"/>
    </source>
</evidence>
<accession>A0A4Q5HNH9</accession>
<dbReference type="RefSeq" id="WP_007843399.1">
    <property type="nucleotide sequence ID" value="NZ_RCXK01000014.1"/>
</dbReference>
<feature type="chain" id="PRO_5043194644" evidence="1">
    <location>
        <begin position="25"/>
        <end position="566"/>
    </location>
</feature>
<name>A0A4Q5HNH9_9BACT</name>